<evidence type="ECO:0000313" key="3">
    <source>
        <dbReference type="Proteomes" id="UP001210678"/>
    </source>
</evidence>
<sequence>MMKLLAILSAILLLAYPFAVYFGIEKLGIEAIAAVLIFLFIIRILAGSKSKLKELKYLAWATGGVGIALLSLGALLNQQGWLTYYPVVVSTCLLTVFGISLFQEQSLIERFARLQDPNLDPRAIVYTRNVTKIWCVFFIINGSIALSTCFMPLSYWTLYNGFISYVAMGLLFSIEFIIRKQVQKKTKATKTGTHEK</sequence>
<feature type="transmembrane region" description="Helical" evidence="1">
    <location>
        <begin position="29"/>
        <end position="46"/>
    </location>
</feature>
<accession>A0ABT4YNX8</accession>
<feature type="transmembrane region" description="Helical" evidence="1">
    <location>
        <begin position="82"/>
        <end position="102"/>
    </location>
</feature>
<name>A0ABT4YNX8_9VIBR</name>
<keyword evidence="3" id="KW-1185">Reference proteome</keyword>
<dbReference type="Proteomes" id="UP001210678">
    <property type="component" value="Unassembled WGS sequence"/>
</dbReference>
<proteinExistence type="predicted"/>
<organism evidence="2 3">
    <name type="scientific">Vibrio algarum</name>
    <dbReference type="NCBI Taxonomy" id="3020714"/>
    <lineage>
        <taxon>Bacteria</taxon>
        <taxon>Pseudomonadati</taxon>
        <taxon>Pseudomonadota</taxon>
        <taxon>Gammaproteobacteria</taxon>
        <taxon>Vibrionales</taxon>
        <taxon>Vibrionaceae</taxon>
        <taxon>Vibrio</taxon>
    </lineage>
</organism>
<evidence type="ECO:0000313" key="2">
    <source>
        <dbReference type="EMBL" id="MDB1123263.1"/>
    </source>
</evidence>
<keyword evidence="1" id="KW-0472">Membrane</keyword>
<protein>
    <recommendedName>
        <fullName evidence="4">DNA gyrase subunit B</fullName>
    </recommendedName>
</protein>
<dbReference type="RefSeq" id="WP_272137956.1">
    <property type="nucleotide sequence ID" value="NZ_JAQLOI010000001.1"/>
</dbReference>
<comment type="caution">
    <text evidence="2">The sequence shown here is derived from an EMBL/GenBank/DDBJ whole genome shotgun (WGS) entry which is preliminary data.</text>
</comment>
<feature type="transmembrane region" description="Helical" evidence="1">
    <location>
        <begin position="58"/>
        <end position="76"/>
    </location>
</feature>
<feature type="transmembrane region" description="Helical" evidence="1">
    <location>
        <begin position="162"/>
        <end position="178"/>
    </location>
</feature>
<feature type="transmembrane region" description="Helical" evidence="1">
    <location>
        <begin position="133"/>
        <end position="156"/>
    </location>
</feature>
<keyword evidence="1" id="KW-1133">Transmembrane helix</keyword>
<dbReference type="EMBL" id="JAQLOI010000001">
    <property type="protein sequence ID" value="MDB1123263.1"/>
    <property type="molecule type" value="Genomic_DNA"/>
</dbReference>
<evidence type="ECO:0008006" key="4">
    <source>
        <dbReference type="Google" id="ProtNLM"/>
    </source>
</evidence>
<reference evidence="2 3" key="1">
    <citation type="submission" date="2023-01" db="EMBL/GenBank/DDBJ databases">
        <title>Vibrio sp. KJ40-1 sp.nov, isolated from marine algae.</title>
        <authorList>
            <person name="Butt M."/>
            <person name="Kim J.M.J."/>
            <person name="Jeon C.O.C."/>
        </authorList>
    </citation>
    <scope>NUCLEOTIDE SEQUENCE [LARGE SCALE GENOMIC DNA]</scope>
    <source>
        <strain evidence="2 3">KJ40-1</strain>
    </source>
</reference>
<keyword evidence="1" id="KW-0812">Transmembrane</keyword>
<gene>
    <name evidence="2" type="ORF">PGX00_06145</name>
</gene>
<evidence type="ECO:0000256" key="1">
    <source>
        <dbReference type="SAM" id="Phobius"/>
    </source>
</evidence>